<dbReference type="InterPro" id="IPR029063">
    <property type="entry name" value="SAM-dependent_MTases_sf"/>
</dbReference>
<feature type="domain" description="Strawberry notch AAA" evidence="3">
    <location>
        <begin position="385"/>
        <end position="703"/>
    </location>
</feature>
<dbReference type="Pfam" id="PF13872">
    <property type="entry name" value="AAA_34"/>
    <property type="match status" value="1"/>
</dbReference>
<comment type="caution">
    <text evidence="4">The sequence shown here is derived from an EMBL/GenBank/DDBJ whole genome shotgun (WGS) entry which is preliminary data.</text>
</comment>
<evidence type="ECO:0000313" key="4">
    <source>
        <dbReference type="EMBL" id="NYH96714.1"/>
    </source>
</evidence>
<keyword evidence="5" id="KW-1185">Reference proteome</keyword>
<comment type="similarity">
    <text evidence="1">Belongs to the SBNO family.</text>
</comment>
<proteinExistence type="inferred from homology"/>
<dbReference type="PANTHER" id="PTHR12706:SF30">
    <property type="entry name" value="PROTEIN STRAWBERRY NOTCH-RELATED"/>
    <property type="match status" value="1"/>
</dbReference>
<dbReference type="InterPro" id="IPR039187">
    <property type="entry name" value="SNO_AAA"/>
</dbReference>
<evidence type="ECO:0000259" key="2">
    <source>
        <dbReference type="Pfam" id="PF13871"/>
    </source>
</evidence>
<keyword evidence="4" id="KW-0489">Methyltransferase</keyword>
<evidence type="ECO:0000259" key="3">
    <source>
        <dbReference type="Pfam" id="PF13872"/>
    </source>
</evidence>
<dbReference type="GO" id="GO:0006355">
    <property type="term" value="P:regulation of DNA-templated transcription"/>
    <property type="evidence" value="ECO:0007669"/>
    <property type="project" value="InterPro"/>
</dbReference>
<accession>A0A7Y9XY33</accession>
<dbReference type="InterPro" id="IPR026937">
    <property type="entry name" value="SBNO_Helicase_C_dom"/>
</dbReference>
<dbReference type="GO" id="GO:0008168">
    <property type="term" value="F:methyltransferase activity"/>
    <property type="evidence" value="ECO:0007669"/>
    <property type="project" value="UniProtKB-KW"/>
</dbReference>
<dbReference type="InterPro" id="IPR026741">
    <property type="entry name" value="SNO"/>
</dbReference>
<dbReference type="RefSeq" id="WP_342356018.1">
    <property type="nucleotide sequence ID" value="NZ_BMGF01000007.1"/>
</dbReference>
<protein>
    <submittedName>
        <fullName evidence="4">Putative RNA methylase</fullName>
    </submittedName>
</protein>
<reference evidence="4 5" key="1">
    <citation type="submission" date="2020-07" db="EMBL/GenBank/DDBJ databases">
        <title>Genomic Encyclopedia of Type Strains, Phase IV (KMG-IV): sequencing the most valuable type-strain genomes for metagenomic binning, comparative biology and taxonomic classification.</title>
        <authorList>
            <person name="Goeker M."/>
        </authorList>
    </citation>
    <scope>NUCLEOTIDE SEQUENCE [LARGE SCALE GENOMIC DNA]</scope>
    <source>
        <strain evidence="4 5">DSM 29043</strain>
    </source>
</reference>
<feature type="domain" description="Strawberry notch helicase C" evidence="2">
    <location>
        <begin position="877"/>
        <end position="1131"/>
    </location>
</feature>
<dbReference type="InterPro" id="IPR027417">
    <property type="entry name" value="P-loop_NTPase"/>
</dbReference>
<evidence type="ECO:0000313" key="5">
    <source>
        <dbReference type="Proteomes" id="UP000522081"/>
    </source>
</evidence>
<dbReference type="Proteomes" id="UP000522081">
    <property type="component" value="Unassembled WGS sequence"/>
</dbReference>
<gene>
    <name evidence="4" type="ORF">FHS75_003065</name>
</gene>
<keyword evidence="4" id="KW-0808">Transferase</keyword>
<sequence>MTDLFEQSDHRLKGAIEEVAQNIAGSILSKKSLFAIMEQLHGCTSANGSWTQRDAYDLLEAGLALHLSARSTPLLEDVPALSELVDSLPTHTVRSEDQIRFQQFSTPADLAALAVIAAQPRSTDIVLEPSAGHGSLVSMLPAVAQLHLNEIDPRRRAKLSLLFERATITGFDGAMLTSLSAHDLRPTVILMNPPFSRSQGRGVDQFAAVRHLRAALAKLLPGGRVVAIMPDWFTPSAKMLRIYEETFANCTVQTSCRLAKCYHKQGTSVAVRLLVIDKVPGNSKPSLIARDTVSELAECFLIVKRIDPATAPPARPTRIKPKATSLFKSMRAKPRTTPKIERKLAAREIVTVDYAKLEAPRALGAQSGVYVPYRPSRINIQGSRKHPTPLVESVAMGSIPAPVPDYIPRLHDCILNEAHLSEAQLETIIYAGNAWTQFLPGKFVPSEEGVGLSLSENGKAYRKGYFLGDGTGAGKGRQIAACILDNWLAGRRQAIWISKNESLLEDARRDWAAIGGLPADIQPLSSWKIDQELPFRDGIVFVTYPTLRSQRQDATRLKQLLDWADTDFDGVIAFDESHEMGGVAGGEGARGAKPGSLQGIAGVLLQNHLPDARVLYASATGASDVNNLAYAVRLGLWGPGTAFSNREDFISQIRSGGIAAMELVSRDLKALGLYQARALSFAGVEYEVLKHDLTNDQIGIYDTYADAWAIIHQNMEEALALTNVVDDLDGDTLNSGAKAAARSRFEGAKQRFFNQVLLSMKLPTLIAAINGHIDDDKAIVVQLVSTAESILDRRLDSLSPEERAELDLDLSPRENVIDYLERAFPTQQMQVFVDDTGEERSMPMFDDEGRPVHNAEAIEKKQRLIEHLCALPPIKPALDGIIEHYGTEKVAEVTGRTKRLVTQGDGSQKLETRSARTNQSETDHFMDGRKNILVFSDAGGTGRSYHASLDADNRRQRVHFLLEPGWRADRAIQGLGRTHRTHQAETPLFRPVTTNCKGELRFTSTIARRLDSLGALTRGQRQTGGQNLFDPADNLESEYAKAALVTWFGLLAEGKLTSATLVDFQKRSGLKIASADGILEEDLPPIQRWLNRILALPIAMQNAIFDEFLALVEARISAARDAGTLDVGIETIQVESASVDEDIILRTDERTGATSHLLRIDLTTRYQPTTLERVLERREWSDGCILMRNTKSDKAALCEPSRHFMTEKGELIQRVILHRPLRREYHQLRDLEESAWVECAELRFAKLWLAEAEDSASRLHTETIHLATGLLLPIWSNLPRDYLEVNRIVDLEGRSWLGRIVYDTDVADVLKAFGVNSSVKLTDEAVVKALRENRSITIEQPFGAVLKRSRVAGDLRIEIAGVPADQIEWLKTIGCFTEIIAYRTRIFVPADNPEPVVRALLAPL</sequence>
<dbReference type="GO" id="GO:0032259">
    <property type="term" value="P:methylation"/>
    <property type="evidence" value="ECO:0007669"/>
    <property type="project" value="UniProtKB-KW"/>
</dbReference>
<dbReference type="Pfam" id="PF13871">
    <property type="entry name" value="Helicase_C_4"/>
    <property type="match status" value="1"/>
</dbReference>
<evidence type="ECO:0000256" key="1">
    <source>
        <dbReference type="ARBA" id="ARBA00006992"/>
    </source>
</evidence>
<dbReference type="Gene3D" id="3.40.50.300">
    <property type="entry name" value="P-loop containing nucleotide triphosphate hydrolases"/>
    <property type="match status" value="1"/>
</dbReference>
<dbReference type="PANTHER" id="PTHR12706">
    <property type="entry name" value="STRAWBERRY NOTCH-RELATED"/>
    <property type="match status" value="1"/>
</dbReference>
<dbReference type="EMBL" id="JACBZF010000006">
    <property type="protein sequence ID" value="NYH96714.1"/>
    <property type="molecule type" value="Genomic_DNA"/>
</dbReference>
<dbReference type="SUPFAM" id="SSF52540">
    <property type="entry name" value="P-loop containing nucleoside triphosphate hydrolases"/>
    <property type="match status" value="1"/>
</dbReference>
<organism evidence="4 5">
    <name type="scientific">Novosphingobium marinum</name>
    <dbReference type="NCBI Taxonomy" id="1514948"/>
    <lineage>
        <taxon>Bacteria</taxon>
        <taxon>Pseudomonadati</taxon>
        <taxon>Pseudomonadota</taxon>
        <taxon>Alphaproteobacteria</taxon>
        <taxon>Sphingomonadales</taxon>
        <taxon>Sphingomonadaceae</taxon>
        <taxon>Novosphingobium</taxon>
    </lineage>
</organism>
<name>A0A7Y9XY33_9SPHN</name>
<dbReference type="SUPFAM" id="SSF53335">
    <property type="entry name" value="S-adenosyl-L-methionine-dependent methyltransferases"/>
    <property type="match status" value="1"/>
</dbReference>
<dbReference type="Gene3D" id="3.40.50.150">
    <property type="entry name" value="Vaccinia Virus protein VP39"/>
    <property type="match status" value="1"/>
</dbReference>